<name>A0ABV7VGB8_9PROT</name>
<dbReference type="PANTHER" id="PTHR33376">
    <property type="match status" value="1"/>
</dbReference>
<dbReference type="RefSeq" id="WP_379727430.1">
    <property type="nucleotide sequence ID" value="NZ_JBHRYJ010000002.1"/>
</dbReference>
<dbReference type="NCBIfam" id="TIGR00787">
    <property type="entry name" value="dctP"/>
    <property type="match status" value="1"/>
</dbReference>
<protein>
    <submittedName>
        <fullName evidence="2">TRAP transporter substrate-binding protein</fullName>
    </submittedName>
</protein>
<dbReference type="CDD" id="cd13671">
    <property type="entry name" value="PBP2_TRAP_SBP_like_3"/>
    <property type="match status" value="1"/>
</dbReference>
<dbReference type="InterPro" id="IPR006311">
    <property type="entry name" value="TAT_signal"/>
</dbReference>
<evidence type="ECO:0000313" key="3">
    <source>
        <dbReference type="Proteomes" id="UP001595711"/>
    </source>
</evidence>
<organism evidence="2 3">
    <name type="scientific">Ferrovibrio xuzhouensis</name>
    <dbReference type="NCBI Taxonomy" id="1576914"/>
    <lineage>
        <taxon>Bacteria</taxon>
        <taxon>Pseudomonadati</taxon>
        <taxon>Pseudomonadota</taxon>
        <taxon>Alphaproteobacteria</taxon>
        <taxon>Rhodospirillales</taxon>
        <taxon>Rhodospirillaceae</taxon>
        <taxon>Ferrovibrio</taxon>
    </lineage>
</organism>
<dbReference type="InterPro" id="IPR038404">
    <property type="entry name" value="TRAP_DctP_sf"/>
</dbReference>
<dbReference type="PROSITE" id="PS51318">
    <property type="entry name" value="TAT"/>
    <property type="match status" value="1"/>
</dbReference>
<dbReference type="Proteomes" id="UP001595711">
    <property type="component" value="Unassembled WGS sequence"/>
</dbReference>
<gene>
    <name evidence="2" type="ORF">ACFOOQ_13490</name>
</gene>
<comment type="caution">
    <text evidence="2">The sequence shown here is derived from an EMBL/GenBank/DDBJ whole genome shotgun (WGS) entry which is preliminary data.</text>
</comment>
<accession>A0ABV7VGB8</accession>
<dbReference type="Gene3D" id="3.40.190.170">
    <property type="entry name" value="Bacterial extracellular solute-binding protein, family 7"/>
    <property type="match status" value="1"/>
</dbReference>
<dbReference type="InterPro" id="IPR018389">
    <property type="entry name" value="DctP_fam"/>
</dbReference>
<keyword evidence="3" id="KW-1185">Reference proteome</keyword>
<dbReference type="PANTHER" id="PTHR33376:SF2">
    <property type="entry name" value="DICARBOXYLATE-BINDING PERIPLASMIC PROTEIN"/>
    <property type="match status" value="1"/>
</dbReference>
<keyword evidence="1" id="KW-0732">Signal</keyword>
<evidence type="ECO:0000313" key="2">
    <source>
        <dbReference type="EMBL" id="MFC3676565.1"/>
    </source>
</evidence>
<dbReference type="Pfam" id="PF03480">
    <property type="entry name" value="DctP"/>
    <property type="match status" value="1"/>
</dbReference>
<dbReference type="InterPro" id="IPR004682">
    <property type="entry name" value="TRAP_DctP"/>
</dbReference>
<dbReference type="NCBIfam" id="NF037995">
    <property type="entry name" value="TRAP_S1"/>
    <property type="match status" value="1"/>
</dbReference>
<dbReference type="PIRSF" id="PIRSF006470">
    <property type="entry name" value="DctB"/>
    <property type="match status" value="1"/>
</dbReference>
<reference evidence="3" key="1">
    <citation type="journal article" date="2019" name="Int. J. Syst. Evol. Microbiol.">
        <title>The Global Catalogue of Microorganisms (GCM) 10K type strain sequencing project: providing services to taxonomists for standard genome sequencing and annotation.</title>
        <authorList>
            <consortium name="The Broad Institute Genomics Platform"/>
            <consortium name="The Broad Institute Genome Sequencing Center for Infectious Disease"/>
            <person name="Wu L."/>
            <person name="Ma J."/>
        </authorList>
    </citation>
    <scope>NUCLEOTIDE SEQUENCE [LARGE SCALE GENOMIC DNA]</scope>
    <source>
        <strain evidence="3">KCTC 42182</strain>
    </source>
</reference>
<sequence>MNRREVLRLSGAGLVAGSMGVTLLSSRSALAADFRSSDTHPPDYPTVKAVEEMGRLMKERSGGKMSLQVFHSAQLGEEKDTIEQTKIGALQFNRVNMAPFNGIVPESAVPALPFVFRSTQHMRTVMDGKIGDDILAAFEPHGFIGLCFYDSGARSFYNRVRPIHTPADMKGMKIRVIQSDIFVALVQALGANATPMPYGEVYTALKTGVIDGAENNWPSYESSHHYEVAKYYSLDEHSLSPEVFVMSKVAWDKLDAKEKEIVRSSAKDSVPFMRKLWDEREKKSEAIVRAAGCEILPKLDKKPFQDAMKPVYDRFVTSDKMKSLVKRIQDAPDA</sequence>
<dbReference type="EMBL" id="JBHRYJ010000002">
    <property type="protein sequence ID" value="MFC3676565.1"/>
    <property type="molecule type" value="Genomic_DNA"/>
</dbReference>
<proteinExistence type="predicted"/>
<evidence type="ECO:0000256" key="1">
    <source>
        <dbReference type="ARBA" id="ARBA00022729"/>
    </source>
</evidence>